<dbReference type="GO" id="GO:0005506">
    <property type="term" value="F:iron ion binding"/>
    <property type="evidence" value="ECO:0007669"/>
    <property type="project" value="InterPro"/>
</dbReference>
<evidence type="ECO:0000256" key="9">
    <source>
        <dbReference type="RuleBase" id="RU000461"/>
    </source>
</evidence>
<evidence type="ECO:0000256" key="6">
    <source>
        <dbReference type="ARBA" id="ARBA00023004"/>
    </source>
</evidence>
<gene>
    <name evidence="10" type="primary">dib</name>
    <name evidence="10" type="ORF">TNCV_381721</name>
</gene>
<dbReference type="PANTHER" id="PTHR24279">
    <property type="entry name" value="CYTOCHROME P450"/>
    <property type="match status" value="1"/>
</dbReference>
<proteinExistence type="inferred from homology"/>
<evidence type="ECO:0000313" key="11">
    <source>
        <dbReference type="Proteomes" id="UP000887159"/>
    </source>
</evidence>
<comment type="cofactor">
    <cofactor evidence="1 8">
        <name>heme</name>
        <dbReference type="ChEBI" id="CHEBI:30413"/>
    </cofactor>
</comment>
<dbReference type="Gene3D" id="1.10.630.10">
    <property type="entry name" value="Cytochrome P450"/>
    <property type="match status" value="1"/>
</dbReference>
<evidence type="ECO:0000256" key="1">
    <source>
        <dbReference type="ARBA" id="ARBA00001971"/>
    </source>
</evidence>
<evidence type="ECO:0000256" key="3">
    <source>
        <dbReference type="ARBA" id="ARBA00022617"/>
    </source>
</evidence>
<evidence type="ECO:0000313" key="10">
    <source>
        <dbReference type="EMBL" id="GFY09678.1"/>
    </source>
</evidence>
<name>A0A8X6SML3_TRICX</name>
<dbReference type="InterPro" id="IPR050479">
    <property type="entry name" value="CYP11_CYP27_families"/>
</dbReference>
<dbReference type="SUPFAM" id="SSF48264">
    <property type="entry name" value="Cytochrome P450"/>
    <property type="match status" value="1"/>
</dbReference>
<evidence type="ECO:0000256" key="5">
    <source>
        <dbReference type="ARBA" id="ARBA00023002"/>
    </source>
</evidence>
<dbReference type="InterPro" id="IPR001128">
    <property type="entry name" value="Cyt_P450"/>
</dbReference>
<keyword evidence="4 8" id="KW-0479">Metal-binding</keyword>
<comment type="caution">
    <text evidence="10">The sequence shown here is derived from an EMBL/GenBank/DDBJ whole genome shotgun (WGS) entry which is preliminary data.</text>
</comment>
<reference evidence="10" key="1">
    <citation type="submission" date="2020-08" db="EMBL/GenBank/DDBJ databases">
        <title>Multicomponent nature underlies the extraordinary mechanical properties of spider dragline silk.</title>
        <authorList>
            <person name="Kono N."/>
            <person name="Nakamura H."/>
            <person name="Mori M."/>
            <person name="Yoshida Y."/>
            <person name="Ohtoshi R."/>
            <person name="Malay A.D."/>
            <person name="Moran D.A.P."/>
            <person name="Tomita M."/>
            <person name="Numata K."/>
            <person name="Arakawa K."/>
        </authorList>
    </citation>
    <scope>NUCLEOTIDE SEQUENCE</scope>
</reference>
<dbReference type="GO" id="GO:0016705">
    <property type="term" value="F:oxidoreductase activity, acting on paired donors, with incorporation or reduction of molecular oxygen"/>
    <property type="evidence" value="ECO:0007669"/>
    <property type="project" value="InterPro"/>
</dbReference>
<dbReference type="InterPro" id="IPR002401">
    <property type="entry name" value="Cyt_P450_E_grp-I"/>
</dbReference>
<evidence type="ECO:0000256" key="2">
    <source>
        <dbReference type="ARBA" id="ARBA00010617"/>
    </source>
</evidence>
<keyword evidence="3 8" id="KW-0349">Heme</keyword>
<accession>A0A8X6SML3</accession>
<evidence type="ECO:0000256" key="8">
    <source>
        <dbReference type="PIRSR" id="PIRSR602401-1"/>
    </source>
</evidence>
<dbReference type="PROSITE" id="PS00086">
    <property type="entry name" value="CYTOCHROME_P450"/>
    <property type="match status" value="1"/>
</dbReference>
<sequence length="492" mass="56723">MWSLGILTIQWVSFKQHVSGILSSLWTRVIWSMFVRVCFAKTRDPYWAQLLPDGKIMDFESIPVVGPNVEEYKTLKIHEAYARWFKEHGNVVREVFNGGGSCIHLYHEEDIKEVYKNSPEMPIRSSHQVLARYRRDRPHIFTSVGLGASMGAEWEHLMRKMLDLAWWSLSYDILRSFGVFALYKRLHALTSYGREEADLMIQAADTTNEIIFLTTCNFGDFEEHYKRLIPIQDFYCSTISKHATEVSMDQNVCLLKKMIEKHSDDMQDVVTILQDLFQGAMHTAATTIGIALYHVARHDTIQQKAKEDLKKVLPNKDSRFSEVEGIPSVECIISETMRLNPPTIGNGRITKANTVLGGYFIPEGTMAVLQTQVACRLERNFERPLEFIPERHTRTGSSMLSNMRLIEPFGRGRRSCPGSFFARKQMNMAISKVPVSSDITVYVESKLIWGNLIFQILRNFDISYHHEDIDFINKLHNMPSKPVMFRLKPVED</sequence>
<dbReference type="Pfam" id="PF00067">
    <property type="entry name" value="p450"/>
    <property type="match status" value="1"/>
</dbReference>
<dbReference type="PRINTS" id="PR00385">
    <property type="entry name" value="P450"/>
</dbReference>
<evidence type="ECO:0000256" key="4">
    <source>
        <dbReference type="ARBA" id="ARBA00022723"/>
    </source>
</evidence>
<dbReference type="EMBL" id="BMAU01021291">
    <property type="protein sequence ID" value="GFY09678.1"/>
    <property type="molecule type" value="Genomic_DNA"/>
</dbReference>
<protein>
    <submittedName>
        <fullName evidence="10">Cytochrome P450 302a1, mitochondrial</fullName>
    </submittedName>
</protein>
<keyword evidence="5 9" id="KW-0560">Oxidoreductase</keyword>
<dbReference type="InterPro" id="IPR017972">
    <property type="entry name" value="Cyt_P450_CS"/>
</dbReference>
<evidence type="ECO:0000256" key="7">
    <source>
        <dbReference type="ARBA" id="ARBA00023033"/>
    </source>
</evidence>
<dbReference type="InterPro" id="IPR036396">
    <property type="entry name" value="Cyt_P450_sf"/>
</dbReference>
<dbReference type="GO" id="GO:0004497">
    <property type="term" value="F:monooxygenase activity"/>
    <property type="evidence" value="ECO:0007669"/>
    <property type="project" value="UniProtKB-KW"/>
</dbReference>
<dbReference type="PRINTS" id="PR00463">
    <property type="entry name" value="EP450I"/>
</dbReference>
<dbReference type="GO" id="GO:0020037">
    <property type="term" value="F:heme binding"/>
    <property type="evidence" value="ECO:0007669"/>
    <property type="project" value="InterPro"/>
</dbReference>
<feature type="binding site" description="axial binding residue" evidence="8">
    <location>
        <position position="416"/>
    </location>
    <ligand>
        <name>heme</name>
        <dbReference type="ChEBI" id="CHEBI:30413"/>
    </ligand>
    <ligandPart>
        <name>Fe</name>
        <dbReference type="ChEBI" id="CHEBI:18248"/>
    </ligandPart>
</feature>
<dbReference type="Proteomes" id="UP000887159">
    <property type="component" value="Unassembled WGS sequence"/>
</dbReference>
<keyword evidence="6 8" id="KW-0408">Iron</keyword>
<keyword evidence="11" id="KW-1185">Reference proteome</keyword>
<dbReference type="AlphaFoldDB" id="A0A8X6SML3"/>
<dbReference type="PANTHER" id="PTHR24279:SF120">
    <property type="entry name" value="CYTOCHROME P450"/>
    <property type="match status" value="1"/>
</dbReference>
<comment type="similarity">
    <text evidence="2 9">Belongs to the cytochrome P450 family.</text>
</comment>
<organism evidence="10 11">
    <name type="scientific">Trichonephila clavipes</name>
    <name type="common">Golden silk orbweaver</name>
    <name type="synonym">Nephila clavipes</name>
    <dbReference type="NCBI Taxonomy" id="2585209"/>
    <lineage>
        <taxon>Eukaryota</taxon>
        <taxon>Metazoa</taxon>
        <taxon>Ecdysozoa</taxon>
        <taxon>Arthropoda</taxon>
        <taxon>Chelicerata</taxon>
        <taxon>Arachnida</taxon>
        <taxon>Araneae</taxon>
        <taxon>Araneomorphae</taxon>
        <taxon>Entelegynae</taxon>
        <taxon>Araneoidea</taxon>
        <taxon>Nephilidae</taxon>
        <taxon>Trichonephila</taxon>
    </lineage>
</organism>
<keyword evidence="7 9" id="KW-0503">Monooxygenase</keyword>